<dbReference type="GO" id="GO:0035336">
    <property type="term" value="P:long-chain fatty-acyl-CoA metabolic process"/>
    <property type="evidence" value="ECO:0007669"/>
    <property type="project" value="TreeGrafter"/>
</dbReference>
<accession>A0A8K0RJF7</accession>
<reference evidence="3" key="1">
    <citation type="journal article" date="2021" name="Nat. Commun.">
        <title>Genetic determinants of endophytism in the Arabidopsis root mycobiome.</title>
        <authorList>
            <person name="Mesny F."/>
            <person name="Miyauchi S."/>
            <person name="Thiergart T."/>
            <person name="Pickel B."/>
            <person name="Atanasova L."/>
            <person name="Karlsson M."/>
            <person name="Huettel B."/>
            <person name="Barry K.W."/>
            <person name="Haridas S."/>
            <person name="Chen C."/>
            <person name="Bauer D."/>
            <person name="Andreopoulos W."/>
            <person name="Pangilinan J."/>
            <person name="LaButti K."/>
            <person name="Riley R."/>
            <person name="Lipzen A."/>
            <person name="Clum A."/>
            <person name="Drula E."/>
            <person name="Henrissat B."/>
            <person name="Kohler A."/>
            <person name="Grigoriev I.V."/>
            <person name="Martin F.M."/>
            <person name="Hacquard S."/>
        </authorList>
    </citation>
    <scope>NUCLEOTIDE SEQUENCE</scope>
    <source>
        <strain evidence="3">MPI-SDFR-AT-0068</strain>
    </source>
</reference>
<dbReference type="InterPro" id="IPR013120">
    <property type="entry name" value="FAR_NAD-bd"/>
</dbReference>
<evidence type="ECO:0000259" key="2">
    <source>
        <dbReference type="Pfam" id="PF07993"/>
    </source>
</evidence>
<evidence type="ECO:0000256" key="1">
    <source>
        <dbReference type="RuleBase" id="RU363097"/>
    </source>
</evidence>
<evidence type="ECO:0000313" key="3">
    <source>
        <dbReference type="EMBL" id="KAH7230889.1"/>
    </source>
</evidence>
<dbReference type="GO" id="GO:0102965">
    <property type="term" value="F:alcohol-forming long-chain fatty acyl-CoA reductase activity"/>
    <property type="evidence" value="ECO:0007669"/>
    <property type="project" value="UniProtKB-EC"/>
</dbReference>
<comment type="similarity">
    <text evidence="1">Belongs to the fatty acyl-CoA reductase family.</text>
</comment>
<dbReference type="GO" id="GO:0080019">
    <property type="term" value="F:alcohol-forming very long-chain fatty acyl-CoA reductase activity"/>
    <property type="evidence" value="ECO:0007669"/>
    <property type="project" value="InterPro"/>
</dbReference>
<organism evidence="3 4">
    <name type="scientific">Fusarium tricinctum</name>
    <dbReference type="NCBI Taxonomy" id="61284"/>
    <lineage>
        <taxon>Eukaryota</taxon>
        <taxon>Fungi</taxon>
        <taxon>Dikarya</taxon>
        <taxon>Ascomycota</taxon>
        <taxon>Pezizomycotina</taxon>
        <taxon>Sordariomycetes</taxon>
        <taxon>Hypocreomycetidae</taxon>
        <taxon>Hypocreales</taxon>
        <taxon>Nectriaceae</taxon>
        <taxon>Fusarium</taxon>
        <taxon>Fusarium tricinctum species complex</taxon>
    </lineage>
</organism>
<dbReference type="EC" id="1.2.1.84" evidence="1"/>
<dbReference type="AlphaFoldDB" id="A0A8K0RJF7"/>
<name>A0A8K0RJF7_9HYPO</name>
<dbReference type="EMBL" id="JAGPXF010000009">
    <property type="protein sequence ID" value="KAH7230889.1"/>
    <property type="molecule type" value="Genomic_DNA"/>
</dbReference>
<comment type="caution">
    <text evidence="3">The sequence shown here is derived from an EMBL/GenBank/DDBJ whole genome shotgun (WGS) entry which is preliminary data.</text>
</comment>
<keyword evidence="4" id="KW-1185">Reference proteome</keyword>
<keyword evidence="1" id="KW-0443">Lipid metabolism</keyword>
<dbReference type="InterPro" id="IPR036291">
    <property type="entry name" value="NAD(P)-bd_dom_sf"/>
</dbReference>
<dbReference type="CDD" id="cd05236">
    <property type="entry name" value="FAR-N_SDR_e"/>
    <property type="match status" value="1"/>
</dbReference>
<keyword evidence="1" id="KW-0444">Lipid biosynthesis</keyword>
<proteinExistence type="inferred from homology"/>
<dbReference type="PANTHER" id="PTHR11011:SF45">
    <property type="entry name" value="FATTY ACYL-COA REDUCTASE CG8306-RELATED"/>
    <property type="match status" value="1"/>
</dbReference>
<dbReference type="Proteomes" id="UP000813427">
    <property type="component" value="Unassembled WGS sequence"/>
</dbReference>
<dbReference type="PANTHER" id="PTHR11011">
    <property type="entry name" value="MALE STERILITY PROTEIN 2-RELATED"/>
    <property type="match status" value="1"/>
</dbReference>
<dbReference type="Gene3D" id="3.40.50.720">
    <property type="entry name" value="NAD(P)-binding Rossmann-like Domain"/>
    <property type="match status" value="1"/>
</dbReference>
<dbReference type="InterPro" id="IPR026055">
    <property type="entry name" value="FAR"/>
</dbReference>
<keyword evidence="1" id="KW-0521">NADP</keyword>
<comment type="function">
    <text evidence="1">Catalyzes the reduction of fatty acyl-CoA to fatty alcohols.</text>
</comment>
<comment type="catalytic activity">
    <reaction evidence="1">
        <text>a long-chain fatty acyl-CoA + 2 NADPH + 2 H(+) = a long-chain primary fatty alcohol + 2 NADP(+) + CoA</text>
        <dbReference type="Rhea" id="RHEA:52716"/>
        <dbReference type="ChEBI" id="CHEBI:15378"/>
        <dbReference type="ChEBI" id="CHEBI:57287"/>
        <dbReference type="ChEBI" id="CHEBI:57783"/>
        <dbReference type="ChEBI" id="CHEBI:58349"/>
        <dbReference type="ChEBI" id="CHEBI:77396"/>
        <dbReference type="ChEBI" id="CHEBI:83139"/>
        <dbReference type="EC" id="1.2.1.84"/>
    </reaction>
</comment>
<dbReference type="SUPFAM" id="SSF51735">
    <property type="entry name" value="NAD(P)-binding Rossmann-fold domains"/>
    <property type="match status" value="1"/>
</dbReference>
<keyword evidence="1" id="KW-0560">Oxidoreductase</keyword>
<feature type="domain" description="Thioester reductase (TE)" evidence="2">
    <location>
        <begin position="11"/>
        <end position="278"/>
    </location>
</feature>
<dbReference type="OrthoDB" id="429813at2759"/>
<evidence type="ECO:0000313" key="4">
    <source>
        <dbReference type="Proteomes" id="UP000813427"/>
    </source>
</evidence>
<sequence>MVSEIGNNILVTGATGFLGKVVIEELLRLREIYSISRIILLLRKKGPLDAMTRFEKYIVTSPCFASLPQGWKQFTQVVEGDLASPDCGLNARDYDQVRKTVTHIIHTAACIKFDSTVSEAISSNVDSSCNVLALAKDCHNLQQLVVTSTAYVSPPHQGPIYENLVELPCPASKLVSELKNGVLAKEEAIAATGHPNIYSLSKCLAEHMICETKGCLPVTLVRPSIICAAIHFPEPGWIDSRAAFGGLVLGFSTGALLVLDGRPETKLDIVPVDVVAESLIYETFRKGAKIHKQTDLRIVFSVATVERSLTLADACKMLEIFFQRRLQYIGPQGHMLDLYKLVYQDLPFHLDATVNGIKGTKSREAQSKKIWKVVNGMSAVFRSYTNSTHDFRPKHAKVHFDPVEYMHIICQGVQKNLRDSKL</sequence>
<gene>
    <name evidence="3" type="ORF">BKA59DRAFT_409008</name>
</gene>
<dbReference type="Pfam" id="PF07993">
    <property type="entry name" value="NAD_binding_4"/>
    <property type="match status" value="1"/>
</dbReference>
<protein>
    <recommendedName>
        <fullName evidence="1">Fatty acyl-CoA reductase</fullName>
        <ecNumber evidence="1">1.2.1.84</ecNumber>
    </recommendedName>
</protein>